<feature type="compositionally biased region" description="Basic residues" evidence="1">
    <location>
        <begin position="88"/>
        <end position="102"/>
    </location>
</feature>
<reference evidence="2 3" key="1">
    <citation type="submission" date="2015-04" db="EMBL/GenBank/DDBJ databases">
        <authorList>
            <person name="Syromyatnikov M.Y."/>
            <person name="Popov V.N."/>
        </authorList>
    </citation>
    <scope>NUCLEOTIDE SEQUENCE [LARGE SCALE GENOMIC DNA]</scope>
</reference>
<feature type="region of interest" description="Disordered" evidence="1">
    <location>
        <begin position="1"/>
        <end position="102"/>
    </location>
</feature>
<keyword evidence="3" id="KW-1185">Reference proteome</keyword>
<feature type="compositionally biased region" description="Pro residues" evidence="1">
    <location>
        <begin position="35"/>
        <end position="44"/>
    </location>
</feature>
<evidence type="ECO:0000313" key="3">
    <source>
        <dbReference type="Proteomes" id="UP000183832"/>
    </source>
</evidence>
<evidence type="ECO:0000256" key="1">
    <source>
        <dbReference type="SAM" id="MobiDB-lite"/>
    </source>
</evidence>
<proteinExistence type="predicted"/>
<protein>
    <submittedName>
        <fullName evidence="2">CLUMA_CG018118, isoform A</fullName>
    </submittedName>
</protein>
<evidence type="ECO:0000313" key="2">
    <source>
        <dbReference type="EMBL" id="CRL05145.1"/>
    </source>
</evidence>
<feature type="compositionally biased region" description="Polar residues" evidence="1">
    <location>
        <begin position="16"/>
        <end position="31"/>
    </location>
</feature>
<sequence>MFRAYGSFPNSGGGTETSSLRNPLENIQTWGSSPIAPPPTPTPSPSTTSSSSPDFHTSQTQPPNINNQRHNSLRHLQQTTQFQNNLHSHQHQQQHQQQHHHH</sequence>
<organism evidence="2 3">
    <name type="scientific">Clunio marinus</name>
    <dbReference type="NCBI Taxonomy" id="568069"/>
    <lineage>
        <taxon>Eukaryota</taxon>
        <taxon>Metazoa</taxon>
        <taxon>Ecdysozoa</taxon>
        <taxon>Arthropoda</taxon>
        <taxon>Hexapoda</taxon>
        <taxon>Insecta</taxon>
        <taxon>Pterygota</taxon>
        <taxon>Neoptera</taxon>
        <taxon>Endopterygota</taxon>
        <taxon>Diptera</taxon>
        <taxon>Nematocera</taxon>
        <taxon>Chironomoidea</taxon>
        <taxon>Chironomidae</taxon>
        <taxon>Clunio</taxon>
    </lineage>
</organism>
<accession>A0A1J1J2R1</accession>
<dbReference type="AlphaFoldDB" id="A0A1J1J2R1"/>
<dbReference type="EMBL" id="CVRI01000064">
    <property type="protein sequence ID" value="CRL05145.1"/>
    <property type="molecule type" value="Genomic_DNA"/>
</dbReference>
<feature type="compositionally biased region" description="Polar residues" evidence="1">
    <location>
        <begin position="54"/>
        <end position="87"/>
    </location>
</feature>
<gene>
    <name evidence="2" type="ORF">CLUMA_CG018118</name>
</gene>
<name>A0A1J1J2R1_9DIPT</name>
<dbReference type="Proteomes" id="UP000183832">
    <property type="component" value="Unassembled WGS sequence"/>
</dbReference>
<feature type="non-terminal residue" evidence="2">
    <location>
        <position position="102"/>
    </location>
</feature>